<dbReference type="CDD" id="cd12148">
    <property type="entry name" value="fungal_TF_MHR"/>
    <property type="match status" value="1"/>
</dbReference>
<evidence type="ECO:0000256" key="2">
    <source>
        <dbReference type="ARBA" id="ARBA00023125"/>
    </source>
</evidence>
<dbReference type="GO" id="GO:0008270">
    <property type="term" value="F:zinc ion binding"/>
    <property type="evidence" value="ECO:0007669"/>
    <property type="project" value="InterPro"/>
</dbReference>
<evidence type="ECO:0000256" key="3">
    <source>
        <dbReference type="ARBA" id="ARBA00023163"/>
    </source>
</evidence>
<keyword evidence="4" id="KW-0539">Nucleus</keyword>
<dbReference type="GO" id="GO:0000978">
    <property type="term" value="F:RNA polymerase II cis-regulatory region sequence-specific DNA binding"/>
    <property type="evidence" value="ECO:0007669"/>
    <property type="project" value="TreeGrafter"/>
</dbReference>
<dbReference type="InterPro" id="IPR007219">
    <property type="entry name" value="XnlR_reg_dom"/>
</dbReference>
<keyword evidence="1" id="KW-0805">Transcription regulation</keyword>
<dbReference type="STRING" id="45354.A0A1L0DK59"/>
<dbReference type="EMBL" id="LT635760">
    <property type="protein sequence ID" value="SGZ56296.1"/>
    <property type="molecule type" value="Genomic_DNA"/>
</dbReference>
<evidence type="ECO:0000313" key="7">
    <source>
        <dbReference type="Proteomes" id="UP000182334"/>
    </source>
</evidence>
<dbReference type="PANTHER" id="PTHR31069">
    <property type="entry name" value="OLEATE-ACTIVATED TRANSCRIPTION FACTOR 1-RELATED"/>
    <property type="match status" value="1"/>
</dbReference>
<dbReference type="Pfam" id="PF04082">
    <property type="entry name" value="Fungal_trans"/>
    <property type="match status" value="1"/>
</dbReference>
<feature type="domain" description="Xylanolytic transcriptional activator regulatory" evidence="5">
    <location>
        <begin position="285"/>
        <end position="365"/>
    </location>
</feature>
<name>A0A1L0DK59_9ASCO</name>
<dbReference type="GO" id="GO:0045944">
    <property type="term" value="P:positive regulation of transcription by RNA polymerase II"/>
    <property type="evidence" value="ECO:0007669"/>
    <property type="project" value="TreeGrafter"/>
</dbReference>
<protein>
    <submittedName>
        <fullName evidence="6">CIC11C00000004702</fullName>
    </submittedName>
</protein>
<reference evidence="6 7" key="1">
    <citation type="submission" date="2016-10" db="EMBL/GenBank/DDBJ databases">
        <authorList>
            <person name="de Groot N.N."/>
        </authorList>
    </citation>
    <scope>NUCLEOTIDE SEQUENCE [LARGE SCALE GENOMIC DNA]</scope>
    <source>
        <strain evidence="6 7">CBS 141442</strain>
    </source>
</reference>
<keyword evidence="3" id="KW-0804">Transcription</keyword>
<dbReference type="GO" id="GO:0005634">
    <property type="term" value="C:nucleus"/>
    <property type="evidence" value="ECO:0007669"/>
    <property type="project" value="TreeGrafter"/>
</dbReference>
<accession>A0A1L0DK59</accession>
<evidence type="ECO:0000256" key="4">
    <source>
        <dbReference type="ARBA" id="ARBA00023242"/>
    </source>
</evidence>
<dbReference type="SMART" id="SM00906">
    <property type="entry name" value="Fungal_trans"/>
    <property type="match status" value="1"/>
</dbReference>
<evidence type="ECO:0000313" key="6">
    <source>
        <dbReference type="EMBL" id="SGZ56296.1"/>
    </source>
</evidence>
<keyword evidence="7" id="KW-1185">Reference proteome</keyword>
<evidence type="ECO:0000259" key="5">
    <source>
        <dbReference type="SMART" id="SM00906"/>
    </source>
</evidence>
<dbReference type="PANTHER" id="PTHR31069:SF12">
    <property type="entry name" value="TRANSCRIPTION FACTOR DOMAIN-CONTAINING PROTEIN"/>
    <property type="match status" value="1"/>
</dbReference>
<dbReference type="GO" id="GO:0006351">
    <property type="term" value="P:DNA-templated transcription"/>
    <property type="evidence" value="ECO:0007669"/>
    <property type="project" value="InterPro"/>
</dbReference>
<gene>
    <name evidence="6" type="ORF">SAMEA4029010_CIC11G00000004702</name>
</gene>
<dbReference type="GO" id="GO:0000981">
    <property type="term" value="F:DNA-binding transcription factor activity, RNA polymerase II-specific"/>
    <property type="evidence" value="ECO:0007669"/>
    <property type="project" value="TreeGrafter"/>
</dbReference>
<sequence>MSKALNRNKLGQHSVFHFRGILSHLMMVNGDPSSVIVWDYIFSLKDDQMSLKTVYAENKVVAREHVEALDRQSMNYFGPKYIKRLTTSPNEDEVVSVRQAISRYGSAVGIVFRPELEWRQSSMIHQIDILFPSRDAIEMLVDIYFSRCLPGSCCISKQRFQKSYRALLISDTGYKQPEELKILNVSTKKDIATLATLIIVLRFAFLSLTNPFGGESVRTDMNKAEIDDLSQNPICLDLINCADRILRELDISVDICDETMQAMFLFFLYRLTSPESDIHSSDRDIRTCFRLVVQMAQSLNYNEDPRNIREWMGVREQDETLEHYRRTFWYYLVTLDAYLAILFGDSPAIQSNAFNTALPILGAEIPQELVSILKTIHDTWPVMCLLKTLCNMATIGSETPLHKVEQKIEELENVSMRLLGNAEDYLTLVTGQVDTDKLFKFICFVHVRCLLLSYYYSLYVYFESAGNCDKSVRYILKLFKTTLNDLAIFQAGLLQMSDKFFGSGSWMSLLLPSIACNKLRMITIQFRLRMGCTIEQLTKDNQLQNLRKIKVLLGTIEDIDIVEDKIMHFVDILSKVLQCSWFDCKAFKFGRRLSRNKEVWERIPQLFNEAFLRCSSDTIESLEWTVKEAKSTFCLYEQLYLRLHCGEAEALLLESPTVKLMDYVQLDKMWELLRILEKYFAEKDLKWKLSQTSLVDSGSDDLWEADLEVLWNFEGPLLLENMDK</sequence>
<dbReference type="Proteomes" id="UP000182334">
    <property type="component" value="Chromosome V"/>
</dbReference>
<dbReference type="OrthoDB" id="10391981at2759"/>
<proteinExistence type="predicted"/>
<dbReference type="InterPro" id="IPR050675">
    <property type="entry name" value="OAF3"/>
</dbReference>
<dbReference type="AlphaFoldDB" id="A0A1L0DK59"/>
<evidence type="ECO:0000256" key="1">
    <source>
        <dbReference type="ARBA" id="ARBA00023015"/>
    </source>
</evidence>
<organism evidence="6 7">
    <name type="scientific">Sungouiella intermedia</name>
    <dbReference type="NCBI Taxonomy" id="45354"/>
    <lineage>
        <taxon>Eukaryota</taxon>
        <taxon>Fungi</taxon>
        <taxon>Dikarya</taxon>
        <taxon>Ascomycota</taxon>
        <taxon>Saccharomycotina</taxon>
        <taxon>Pichiomycetes</taxon>
        <taxon>Metschnikowiaceae</taxon>
        <taxon>Sungouiella</taxon>
    </lineage>
</organism>
<keyword evidence="2" id="KW-0238">DNA-binding</keyword>